<dbReference type="PANTHER" id="PTHR42905:SF16">
    <property type="entry name" value="CARBOXYPHOSPHONOENOLPYRUVATE PHOSPHONOMUTASE-LIKE PROTEIN (AFU_ORTHOLOGUE AFUA_5G07230)"/>
    <property type="match status" value="1"/>
</dbReference>
<sequence>MRITERDDVLAILSDPRFMPPPPERAGPVGTMTWLRATVARFSAGETHERRRAIAESTVDGLDPAELRYRAAAWTDPAVEPRYVPVAVLAGALGITDVPRAVAAVREVSVAYQGVYDVAPDEAVATLVSMLPGEPEVTANRIGLLVQACDATAALIEGADPPVRITRRTALVDARGVSQGETVELDIGTLPFGAELRACPGRDLALALAEGVRKPFHSLHSGPAPLLLPNAWDFASAAMLVDAGFPAIGTTSLGVAAAAGLPDGTGVARAETVELARRLVRLPRPITVDIEGGFSDDPAEVAALVEELAEMGVAGVNIEDGRADGSLVPQEHQRRVIKAVKHAAPDLFVNARTDTHWLGAAGIDETLRRVRAFADAGADGVFVPLLNDPQEITAVVRAVDVPLNTLLCAAAPTVDQLGELGVRRVSTGSRLFRAALGAMLAAARTPDQDPADIPSYAEVVRQGDMFRAART</sequence>
<dbReference type="AlphaFoldDB" id="A0A4Q7KCZ2"/>
<dbReference type="InterPro" id="IPR015813">
    <property type="entry name" value="Pyrv/PenolPyrv_kinase-like_dom"/>
</dbReference>
<dbReference type="GO" id="GO:0016829">
    <property type="term" value="F:lyase activity"/>
    <property type="evidence" value="ECO:0007669"/>
    <property type="project" value="UniProtKB-KW"/>
</dbReference>
<reference evidence="1 2" key="1">
    <citation type="submission" date="2019-02" db="EMBL/GenBank/DDBJ databases">
        <title>Genomic Encyclopedia of Type Strains, Phase IV (KMG-IV): sequencing the most valuable type-strain genomes for metagenomic binning, comparative biology and taxonomic classification.</title>
        <authorList>
            <person name="Goeker M."/>
        </authorList>
    </citation>
    <scope>NUCLEOTIDE SEQUENCE [LARGE SCALE GENOMIC DNA]</scope>
    <source>
        <strain evidence="1 2">DSM 101727</strain>
    </source>
</reference>
<dbReference type="CDD" id="cd00377">
    <property type="entry name" value="ICL_PEPM"/>
    <property type="match status" value="1"/>
</dbReference>
<protein>
    <submittedName>
        <fullName evidence="1">2-methylisocitrate lyase-like PEP mutase family enzyme</fullName>
    </submittedName>
</protein>
<dbReference type="InterPro" id="IPR040442">
    <property type="entry name" value="Pyrv_kinase-like_dom_sf"/>
</dbReference>
<evidence type="ECO:0000313" key="2">
    <source>
        <dbReference type="Proteomes" id="UP000294257"/>
    </source>
</evidence>
<evidence type="ECO:0000313" key="1">
    <source>
        <dbReference type="EMBL" id="RZS30525.1"/>
    </source>
</evidence>
<dbReference type="RefSeq" id="WP_242613784.1">
    <property type="nucleotide sequence ID" value="NZ_SGWQ01000016.1"/>
</dbReference>
<accession>A0A4Q7KCZ2</accession>
<dbReference type="SUPFAM" id="SSF51621">
    <property type="entry name" value="Phosphoenolpyruvate/pyruvate domain"/>
    <property type="match status" value="1"/>
</dbReference>
<dbReference type="EMBL" id="SGWQ01000016">
    <property type="protein sequence ID" value="RZS30525.1"/>
    <property type="molecule type" value="Genomic_DNA"/>
</dbReference>
<dbReference type="InterPro" id="IPR039556">
    <property type="entry name" value="ICL/PEPM"/>
</dbReference>
<comment type="caution">
    <text evidence="1">The sequence shown here is derived from an EMBL/GenBank/DDBJ whole genome shotgun (WGS) entry which is preliminary data.</text>
</comment>
<keyword evidence="1" id="KW-0456">Lyase</keyword>
<dbReference type="PANTHER" id="PTHR42905">
    <property type="entry name" value="PHOSPHOENOLPYRUVATE CARBOXYLASE"/>
    <property type="match status" value="1"/>
</dbReference>
<dbReference type="Pfam" id="PF13714">
    <property type="entry name" value="PEP_mutase"/>
    <property type="match status" value="1"/>
</dbReference>
<name>A0A4Q7KCZ2_9PSEU</name>
<dbReference type="Proteomes" id="UP000294257">
    <property type="component" value="Unassembled WGS sequence"/>
</dbReference>
<keyword evidence="2" id="KW-1185">Reference proteome</keyword>
<organism evidence="1 2">
    <name type="scientific">Herbihabitans rhizosphaerae</name>
    <dbReference type="NCBI Taxonomy" id="1872711"/>
    <lineage>
        <taxon>Bacteria</taxon>
        <taxon>Bacillati</taxon>
        <taxon>Actinomycetota</taxon>
        <taxon>Actinomycetes</taxon>
        <taxon>Pseudonocardiales</taxon>
        <taxon>Pseudonocardiaceae</taxon>
        <taxon>Herbihabitans</taxon>
    </lineage>
</organism>
<dbReference type="Gene3D" id="3.20.20.60">
    <property type="entry name" value="Phosphoenolpyruvate-binding domains"/>
    <property type="match status" value="1"/>
</dbReference>
<proteinExistence type="predicted"/>
<gene>
    <name evidence="1" type="ORF">EV193_11645</name>
</gene>